<dbReference type="Proteomes" id="UP000218418">
    <property type="component" value="Chromosome"/>
</dbReference>
<keyword evidence="4" id="KW-1133">Transmembrane helix</keyword>
<proteinExistence type="predicted"/>
<keyword evidence="2" id="KW-0997">Cell inner membrane</keyword>
<keyword evidence="5" id="KW-0472">Membrane</keyword>
<evidence type="ECO:0000256" key="4">
    <source>
        <dbReference type="ARBA" id="ARBA00022989"/>
    </source>
</evidence>
<gene>
    <name evidence="6" type="ORF">NIES267_58780</name>
</gene>
<dbReference type="GO" id="GO:0030288">
    <property type="term" value="C:outer membrane-bounded periplasmic space"/>
    <property type="evidence" value="ECO:0007669"/>
    <property type="project" value="TreeGrafter"/>
</dbReference>
<dbReference type="Gene3D" id="2.60.450.10">
    <property type="entry name" value="Lipopolysaccharide (LPS) transport protein A like domain"/>
    <property type="match status" value="3"/>
</dbReference>
<reference evidence="6 7" key="1">
    <citation type="submission" date="2017-06" db="EMBL/GenBank/DDBJ databases">
        <title>Genome sequencing of cyanobaciteial culture collection at National Institute for Environmental Studies (NIES).</title>
        <authorList>
            <person name="Hirose Y."/>
            <person name="Shimura Y."/>
            <person name="Fujisawa T."/>
            <person name="Nakamura Y."/>
            <person name="Kawachi M."/>
        </authorList>
    </citation>
    <scope>NUCLEOTIDE SEQUENCE [LARGE SCALE GENOMIC DNA]</scope>
    <source>
        <strain evidence="6 7">NIES-267</strain>
    </source>
</reference>
<dbReference type="InterPro" id="IPR026265">
    <property type="entry name" value="LptC"/>
</dbReference>
<dbReference type="Pfam" id="PF06835">
    <property type="entry name" value="LptC"/>
    <property type="match status" value="1"/>
</dbReference>
<evidence type="ECO:0000256" key="3">
    <source>
        <dbReference type="ARBA" id="ARBA00022692"/>
    </source>
</evidence>
<name>A0A1Z4LYT2_9CYAN</name>
<evidence type="ECO:0008006" key="8">
    <source>
        <dbReference type="Google" id="ProtNLM"/>
    </source>
</evidence>
<dbReference type="GO" id="GO:0005886">
    <property type="term" value="C:plasma membrane"/>
    <property type="evidence" value="ECO:0007669"/>
    <property type="project" value="InterPro"/>
</dbReference>
<dbReference type="PANTHER" id="PTHR37481">
    <property type="entry name" value="LIPOPOLYSACCHARIDE EXPORT SYSTEM PROTEIN LPTC"/>
    <property type="match status" value="1"/>
</dbReference>
<dbReference type="InterPro" id="IPR010664">
    <property type="entry name" value="LipoPS_assembly_LptC-rel"/>
</dbReference>
<evidence type="ECO:0000313" key="6">
    <source>
        <dbReference type="EMBL" id="BAY86372.1"/>
    </source>
</evidence>
<dbReference type="PANTHER" id="PTHR37481:SF1">
    <property type="entry name" value="LIPOPOLYSACCHARIDE EXPORT SYSTEM PROTEIN LPTC"/>
    <property type="match status" value="1"/>
</dbReference>
<dbReference type="NCBIfam" id="TIGR04409">
    <property type="entry name" value="LptC_YrbK"/>
    <property type="match status" value="1"/>
</dbReference>
<dbReference type="AlphaFoldDB" id="A0A1Z4LYT2"/>
<evidence type="ECO:0000256" key="1">
    <source>
        <dbReference type="ARBA" id="ARBA00022475"/>
    </source>
</evidence>
<evidence type="ECO:0000256" key="5">
    <source>
        <dbReference type="ARBA" id="ARBA00023136"/>
    </source>
</evidence>
<dbReference type="EMBL" id="AP018227">
    <property type="protein sequence ID" value="BAY86372.1"/>
    <property type="molecule type" value="Genomic_DNA"/>
</dbReference>
<sequence length="406" mass="45418">MIFSTSVNPVWGKKLLKIFRMKSLTNKAFSLSVLPCALLLLTLVSCGSENVADIDEPVEDESVQEDESNFTFQGVALEQFDEKGQPIWKVNAKQAKYTKEKQIGNAENPYGELYQDGKIVYKITADKADIRQDGKQLFLKGKIVATDPENGVVLRGNELEWRPKEDLMIVRNQLTGTHKQLQAVAKEAKVKTREQRIDFFGGVVAKSVDPQLQMRTERLTWMIEQEKLIGNTTMQIARFQNNKVTDRGRGDAAEIFLKTKIVNITKNAFIELLDPLVQIASNSITWNLNTENVKTNAPLKVVHRAENITVSGNRGELKIPQNTVYVRGNVRGIGQKGQSIQSNNLTWYLDKQSIEASGKVIYGQTDPQLTFKGDSATGNFKTENVVVKGGNSGDRVITEIIPNFNN</sequence>
<keyword evidence="3" id="KW-0812">Transmembrane</keyword>
<accession>A0A1Z4LYT2</accession>
<dbReference type="GO" id="GO:0015221">
    <property type="term" value="F:lipopolysaccharide transmembrane transporter activity"/>
    <property type="evidence" value="ECO:0007669"/>
    <property type="project" value="InterPro"/>
</dbReference>
<organism evidence="6 7">
    <name type="scientific">Calothrix parasitica NIES-267</name>
    <dbReference type="NCBI Taxonomy" id="1973488"/>
    <lineage>
        <taxon>Bacteria</taxon>
        <taxon>Bacillati</taxon>
        <taxon>Cyanobacteriota</taxon>
        <taxon>Cyanophyceae</taxon>
        <taxon>Nostocales</taxon>
        <taxon>Calotrichaceae</taxon>
        <taxon>Calothrix</taxon>
    </lineage>
</organism>
<dbReference type="GO" id="GO:0017089">
    <property type="term" value="F:glycolipid transfer activity"/>
    <property type="evidence" value="ECO:0007669"/>
    <property type="project" value="TreeGrafter"/>
</dbReference>
<dbReference type="InterPro" id="IPR052363">
    <property type="entry name" value="LPS_export_LptC"/>
</dbReference>
<protein>
    <recommendedName>
        <fullName evidence="8">LPS export ABC transporter periplasmic protein LptC</fullName>
    </recommendedName>
</protein>
<evidence type="ECO:0000313" key="7">
    <source>
        <dbReference type="Proteomes" id="UP000218418"/>
    </source>
</evidence>
<keyword evidence="1" id="KW-1003">Cell membrane</keyword>
<evidence type="ECO:0000256" key="2">
    <source>
        <dbReference type="ARBA" id="ARBA00022519"/>
    </source>
</evidence>
<keyword evidence="7" id="KW-1185">Reference proteome</keyword>